<dbReference type="OrthoDB" id="6363818at2759"/>
<keyword evidence="2" id="KW-0677">Repeat</keyword>
<feature type="non-terminal residue" evidence="3">
    <location>
        <position position="1"/>
    </location>
</feature>
<evidence type="ECO:0000256" key="1">
    <source>
        <dbReference type="ARBA" id="ARBA00022614"/>
    </source>
</evidence>
<dbReference type="InterPro" id="IPR032675">
    <property type="entry name" value="LRR_dom_sf"/>
</dbReference>
<dbReference type="Proteomes" id="UP000605970">
    <property type="component" value="Unassembled WGS sequence"/>
</dbReference>
<keyword evidence="1" id="KW-0433">Leucine-rich repeat</keyword>
<dbReference type="Pfam" id="PF13306">
    <property type="entry name" value="LRR_5"/>
    <property type="match status" value="1"/>
</dbReference>
<dbReference type="PANTHER" id="PTHR45712:SF22">
    <property type="entry name" value="INSULIN-LIKE GROWTH FACTOR-BINDING PROTEIN COMPLEX ACID LABILE SUBUNIT"/>
    <property type="match status" value="1"/>
</dbReference>
<dbReference type="PANTHER" id="PTHR45712">
    <property type="entry name" value="AGAP008170-PA"/>
    <property type="match status" value="1"/>
</dbReference>
<dbReference type="InterPro" id="IPR026906">
    <property type="entry name" value="LRR_5"/>
</dbReference>
<name>A0A8S9ZS60_9BILA</name>
<accession>A0A8S9ZS60</accession>
<gene>
    <name evidence="3" type="ORF">Mgra_00004502</name>
</gene>
<dbReference type="InterPro" id="IPR050333">
    <property type="entry name" value="SLRP"/>
</dbReference>
<evidence type="ECO:0000313" key="4">
    <source>
        <dbReference type="Proteomes" id="UP000605970"/>
    </source>
</evidence>
<dbReference type="Gene3D" id="3.80.10.10">
    <property type="entry name" value="Ribonuclease Inhibitor"/>
    <property type="match status" value="2"/>
</dbReference>
<sequence length="366" mass="42154">KNNNSSIIKEKQEENNLKEEWCPDGCNCNTTDNLKTLECSGLNLDTIPSTWPSHFQRIYIRNWTINSIEKQTFKTLQQIEEIYILNCQRLDLIERNAFKHLRKLRILVIKGNKSLRELYKTSFSGIGNEYPLSIKIMDNSLERIRAFTFKNVENLRELIIEERCFELETNSLATISRIDFLTLRGVCSIEVGVFQNSSRIHQIIIVDSALSQLPKDCFAELSHLNQLQIRESRIGRIAEGALSGLFTVGSVHFQSNQIGRLVPNWALGTENLGSLVFTYNTIREALSSPDCLNNNAQRFLFTENTIYCSCAIQWLINSPTEEQWLSENYCGREQSFKALLYYSPASNGCPLWIPPHHHHHQLLLLL</sequence>
<dbReference type="EMBL" id="JABEBT010000034">
    <property type="protein sequence ID" value="KAF7636054.1"/>
    <property type="molecule type" value="Genomic_DNA"/>
</dbReference>
<organism evidence="3 4">
    <name type="scientific">Meloidogyne graminicola</name>
    <dbReference type="NCBI Taxonomy" id="189291"/>
    <lineage>
        <taxon>Eukaryota</taxon>
        <taxon>Metazoa</taxon>
        <taxon>Ecdysozoa</taxon>
        <taxon>Nematoda</taxon>
        <taxon>Chromadorea</taxon>
        <taxon>Rhabditida</taxon>
        <taxon>Tylenchina</taxon>
        <taxon>Tylenchomorpha</taxon>
        <taxon>Tylenchoidea</taxon>
        <taxon>Meloidogynidae</taxon>
        <taxon>Meloidogyninae</taxon>
        <taxon>Meloidogyne</taxon>
    </lineage>
</organism>
<comment type="caution">
    <text evidence="3">The sequence shown here is derived from an EMBL/GenBank/DDBJ whole genome shotgun (WGS) entry which is preliminary data.</text>
</comment>
<dbReference type="AlphaFoldDB" id="A0A8S9ZS60"/>
<dbReference type="GO" id="GO:0005615">
    <property type="term" value="C:extracellular space"/>
    <property type="evidence" value="ECO:0007669"/>
    <property type="project" value="TreeGrafter"/>
</dbReference>
<proteinExistence type="predicted"/>
<protein>
    <submittedName>
        <fullName evidence="3">Uncharacterized protein</fullName>
    </submittedName>
</protein>
<dbReference type="SUPFAM" id="SSF52058">
    <property type="entry name" value="L domain-like"/>
    <property type="match status" value="1"/>
</dbReference>
<keyword evidence="4" id="KW-1185">Reference proteome</keyword>
<reference evidence="3" key="1">
    <citation type="journal article" date="2020" name="Ecol. Evol.">
        <title>Genome structure and content of the rice root-knot nematode (Meloidogyne graminicola).</title>
        <authorList>
            <person name="Phan N.T."/>
            <person name="Danchin E.G.J."/>
            <person name="Klopp C."/>
            <person name="Perfus-Barbeoch L."/>
            <person name="Kozlowski D.K."/>
            <person name="Koutsovoulos G.D."/>
            <person name="Lopez-Roques C."/>
            <person name="Bouchez O."/>
            <person name="Zahm M."/>
            <person name="Besnard G."/>
            <person name="Bellafiore S."/>
        </authorList>
    </citation>
    <scope>NUCLEOTIDE SEQUENCE</scope>
    <source>
        <strain evidence="3">VN-18</strain>
    </source>
</reference>
<evidence type="ECO:0000313" key="3">
    <source>
        <dbReference type="EMBL" id="KAF7636054.1"/>
    </source>
</evidence>
<evidence type="ECO:0000256" key="2">
    <source>
        <dbReference type="ARBA" id="ARBA00022737"/>
    </source>
</evidence>